<dbReference type="RefSeq" id="WP_289162509.1">
    <property type="nucleotide sequence ID" value="NZ_JASZZN010000003.1"/>
</dbReference>
<name>A0ABT7PEI9_9BACT</name>
<accession>A0ABT7PEI9</accession>
<dbReference type="EMBL" id="JASZZN010000003">
    <property type="protein sequence ID" value="MDM4014909.1"/>
    <property type="molecule type" value="Genomic_DNA"/>
</dbReference>
<evidence type="ECO:0000313" key="2">
    <source>
        <dbReference type="Proteomes" id="UP001239462"/>
    </source>
</evidence>
<gene>
    <name evidence="1" type="ORF">QTN89_05665</name>
</gene>
<dbReference type="Proteomes" id="UP001239462">
    <property type="component" value="Unassembled WGS sequence"/>
</dbReference>
<evidence type="ECO:0008006" key="3">
    <source>
        <dbReference type="Google" id="ProtNLM"/>
    </source>
</evidence>
<proteinExistence type="predicted"/>
<organism evidence="1 2">
    <name type="scientific">Roseiconus lacunae</name>
    <dbReference type="NCBI Taxonomy" id="2605694"/>
    <lineage>
        <taxon>Bacteria</taxon>
        <taxon>Pseudomonadati</taxon>
        <taxon>Planctomycetota</taxon>
        <taxon>Planctomycetia</taxon>
        <taxon>Pirellulales</taxon>
        <taxon>Pirellulaceae</taxon>
        <taxon>Roseiconus</taxon>
    </lineage>
</organism>
<protein>
    <recommendedName>
        <fullName evidence="3">Cytochrome c domain-containing protein</fullName>
    </recommendedName>
</protein>
<reference evidence="1 2" key="1">
    <citation type="submission" date="2023-06" db="EMBL/GenBank/DDBJ databases">
        <title>Roseiconus lacunae JC819 isolated from Gulf of Mannar region, Tamil Nadu.</title>
        <authorList>
            <person name="Pk S."/>
            <person name="Ch S."/>
            <person name="Ch V.R."/>
        </authorList>
    </citation>
    <scope>NUCLEOTIDE SEQUENCE [LARGE SCALE GENOMIC DNA]</scope>
    <source>
        <strain evidence="1 2">JC819</strain>
    </source>
</reference>
<comment type="caution">
    <text evidence="1">The sequence shown here is derived from an EMBL/GenBank/DDBJ whole genome shotgun (WGS) entry which is preliminary data.</text>
</comment>
<sequence length="448" mass="50950">MLFHLNCRWFNAVILASTYVWFVCQSHAMAQRVTYEREPIDYLNAKVNDRVAQLESRLQSGDVKLNYDPQYGYLKSLLKELEVPLSSQSLVFSKTSLQLSKISPRRPRALYFNDDVYVGYCQRGDAIEIAATDAKQGATFYTLEQDAEKRPRFVRDKGGCLSCHASSRTQGIPGYLVRSVFPDAAGRPKLGSGTFTTDHTSPFEERWGGWYVTGSHGEMRHMGNTICKGDETTFDRDAGAGVLDLSDHFRTDVYLTPHSDIVALMVLEHQTQMHNAIAAANYETRLALHQSFQMNELLERPEGFVSDSAKRRIDAVTDDLLYYLLFCEEFRLTDPVSGPTSFATDFQSRGKRDSQGRTLRELDLSTRLLKYPCSYLIHSDAFAGIPDVARHQVLTKLAAILNGRNRSDEYDHLSSHLRREIAEILRDTLPEYVDRERAMLSDDVTRRN</sequence>
<keyword evidence="2" id="KW-1185">Reference proteome</keyword>
<evidence type="ECO:0000313" key="1">
    <source>
        <dbReference type="EMBL" id="MDM4014909.1"/>
    </source>
</evidence>